<gene>
    <name evidence="1" type="ORF">FX983_06092</name>
</gene>
<comment type="caution">
    <text evidence="1">The sequence shown here is derived from an EMBL/GenBank/DDBJ whole genome shotgun (WGS) entry which is preliminary data.</text>
</comment>
<dbReference type="Proteomes" id="UP000475265">
    <property type="component" value="Unassembled WGS sequence"/>
</dbReference>
<proteinExistence type="predicted"/>
<protein>
    <submittedName>
        <fullName evidence="1">Uncharacterized protein</fullName>
    </submittedName>
</protein>
<reference evidence="1 2" key="1">
    <citation type="submission" date="2019-12" db="EMBL/GenBank/DDBJ databases">
        <title>Endophytic bacteria associated with Panax ginseng seedlings.</title>
        <authorList>
            <person name="Park J.M."/>
            <person name="Shin R."/>
            <person name="Jo S.H."/>
        </authorList>
    </citation>
    <scope>NUCLEOTIDE SEQUENCE [LARGE SCALE GENOMIC DNA]</scope>
    <source>
        <strain evidence="1 2">PgKB32</strain>
    </source>
</reference>
<sequence length="193" mass="20338">MLAKGPSHSTSLLAGRPLSRASPLPQGICVGYKFCERHPSNVGARLAREDGVSANINSADTPLSRASPLPQGICVGYKFCERHPSNVGARLAREDGVSVNIYATDTPLSRASPLPQGICVGYKFCERHPSNVGARLAREDGVSGMTPSRASFAPTRACGYPVRDWPLPLPSAASDATPAMYGVAGLLPARPDR</sequence>
<evidence type="ECO:0000313" key="1">
    <source>
        <dbReference type="EMBL" id="KAF2391607.1"/>
    </source>
</evidence>
<evidence type="ECO:0000313" key="2">
    <source>
        <dbReference type="Proteomes" id="UP000475265"/>
    </source>
</evidence>
<dbReference type="EMBL" id="JAAAXX010000002">
    <property type="protein sequence ID" value="KAF2391607.1"/>
    <property type="molecule type" value="Genomic_DNA"/>
</dbReference>
<dbReference type="AlphaFoldDB" id="A0A6L5BW27"/>
<organism evidence="1 2">
    <name type="scientific">Pseudomonas frederiksbergensis</name>
    <dbReference type="NCBI Taxonomy" id="104087"/>
    <lineage>
        <taxon>Bacteria</taxon>
        <taxon>Pseudomonadati</taxon>
        <taxon>Pseudomonadota</taxon>
        <taxon>Gammaproteobacteria</taxon>
        <taxon>Pseudomonadales</taxon>
        <taxon>Pseudomonadaceae</taxon>
        <taxon>Pseudomonas</taxon>
    </lineage>
</organism>
<accession>A0A6L5BW27</accession>
<name>A0A6L5BW27_9PSED</name>